<gene>
    <name evidence="1" type="ORF">RO3G_12587</name>
</gene>
<accession>I1CHE6</accession>
<dbReference type="GeneID" id="93619552"/>
<keyword evidence="2" id="KW-1185">Reference proteome</keyword>
<sequence>MRLIPSCFQIPFVIKRAVSEPRNNTGMNNASTHDVSRFYALIEKTWLYFASFCPLILLSMEKFGQKNKSAIEKHKLFSDDNPTWFIIQSV</sequence>
<dbReference type="Proteomes" id="UP000009138">
    <property type="component" value="Unassembled WGS sequence"/>
</dbReference>
<proteinExistence type="predicted"/>
<dbReference type="AlphaFoldDB" id="I1CHE6"/>
<dbReference type="EMBL" id="CH476741">
    <property type="protein sequence ID" value="EIE87876.1"/>
    <property type="molecule type" value="Genomic_DNA"/>
</dbReference>
<protein>
    <submittedName>
        <fullName evidence="1">Uncharacterized protein</fullName>
    </submittedName>
</protein>
<dbReference type="VEuPathDB" id="FungiDB:RO3G_12587"/>
<reference evidence="1 2" key="1">
    <citation type="journal article" date="2009" name="PLoS Genet.">
        <title>Genomic analysis of the basal lineage fungus Rhizopus oryzae reveals a whole-genome duplication.</title>
        <authorList>
            <person name="Ma L.-J."/>
            <person name="Ibrahim A.S."/>
            <person name="Skory C."/>
            <person name="Grabherr M.G."/>
            <person name="Burger G."/>
            <person name="Butler M."/>
            <person name="Elias M."/>
            <person name="Idnurm A."/>
            <person name="Lang B.F."/>
            <person name="Sone T."/>
            <person name="Abe A."/>
            <person name="Calvo S.E."/>
            <person name="Corrochano L.M."/>
            <person name="Engels R."/>
            <person name="Fu J."/>
            <person name="Hansberg W."/>
            <person name="Kim J.-M."/>
            <person name="Kodira C.D."/>
            <person name="Koehrsen M.J."/>
            <person name="Liu B."/>
            <person name="Miranda-Saavedra D."/>
            <person name="O'Leary S."/>
            <person name="Ortiz-Castellanos L."/>
            <person name="Poulter R."/>
            <person name="Rodriguez-Romero J."/>
            <person name="Ruiz-Herrera J."/>
            <person name="Shen Y.-Q."/>
            <person name="Zeng Q."/>
            <person name="Galagan J."/>
            <person name="Birren B.W."/>
            <person name="Cuomo C.A."/>
            <person name="Wickes B.L."/>
        </authorList>
    </citation>
    <scope>NUCLEOTIDE SEQUENCE [LARGE SCALE GENOMIC DNA]</scope>
    <source>
        <strain evidence="2">RA 99-880 / ATCC MYA-4621 / FGSC 9543 / NRRL 43880</strain>
    </source>
</reference>
<evidence type="ECO:0000313" key="1">
    <source>
        <dbReference type="EMBL" id="EIE87876.1"/>
    </source>
</evidence>
<evidence type="ECO:0000313" key="2">
    <source>
        <dbReference type="Proteomes" id="UP000009138"/>
    </source>
</evidence>
<dbReference type="RefSeq" id="XP_067523272.1">
    <property type="nucleotide sequence ID" value="XM_067667171.1"/>
</dbReference>
<organism evidence="1 2">
    <name type="scientific">Rhizopus delemar (strain RA 99-880 / ATCC MYA-4621 / FGSC 9543 / NRRL 43880)</name>
    <name type="common">Mucormycosis agent</name>
    <name type="synonym">Rhizopus arrhizus var. delemar</name>
    <dbReference type="NCBI Taxonomy" id="246409"/>
    <lineage>
        <taxon>Eukaryota</taxon>
        <taxon>Fungi</taxon>
        <taxon>Fungi incertae sedis</taxon>
        <taxon>Mucoromycota</taxon>
        <taxon>Mucoromycotina</taxon>
        <taxon>Mucoromycetes</taxon>
        <taxon>Mucorales</taxon>
        <taxon>Mucorineae</taxon>
        <taxon>Rhizopodaceae</taxon>
        <taxon>Rhizopus</taxon>
    </lineage>
</organism>
<name>I1CHE6_RHIO9</name>
<dbReference type="InParanoid" id="I1CHE6"/>